<reference evidence="4 5" key="1">
    <citation type="submission" date="2019-11" db="EMBL/GenBank/DDBJ databases">
        <authorList>
            <person name="Cho J.-C."/>
        </authorList>
    </citation>
    <scope>NUCLEOTIDE SEQUENCE [LARGE SCALE GENOMIC DNA]</scope>
    <source>
        <strain evidence="3 4">JH1073</strain>
        <strain evidence="2 5">JH702</strain>
    </source>
</reference>
<organism evidence="3 4">
    <name type="scientific">Candidatus Lucifugimonas marina</name>
    <dbReference type="NCBI Taxonomy" id="3038979"/>
    <lineage>
        <taxon>Bacteria</taxon>
        <taxon>Bacillati</taxon>
        <taxon>Chloroflexota</taxon>
        <taxon>Dehalococcoidia</taxon>
        <taxon>SAR202 cluster</taxon>
        <taxon>Candidatus Lucifugimonadales</taxon>
        <taxon>Candidatus Lucifugimonadaceae</taxon>
        <taxon>Candidatus Lucifugimonas</taxon>
    </lineage>
</organism>
<dbReference type="AlphaFoldDB" id="A0AAJ5ZBX0"/>
<feature type="transmembrane region" description="Helical" evidence="1">
    <location>
        <begin position="216"/>
        <end position="237"/>
    </location>
</feature>
<dbReference type="EMBL" id="WMBE01000002">
    <property type="protein sequence ID" value="MDG0866746.1"/>
    <property type="molecule type" value="Genomic_DNA"/>
</dbReference>
<sequence length="257" mass="27176">MTEPVRFEAEEVAPNESGRGMVAESAPFVASVERLMIRVRSAKLADQTQMLDNLQAWTDRAMTGGIDVLRDGEQILGTLNANVTEMIHSRTMLRRIVSPMVGLTLLAGALAAVTVTVSGLEALFLSTPLEIVFAAVIFGIAGSAFTVLLRTVTMQLEYTEKVALFMVGLARPLVGGVLALAVFALFGAGIISLPLVSDQESTTRVAFLAGQGGTGIMAGQLALFAFAFGAGIFEGYLTPRFSRGMARVADKISNVTS</sequence>
<keyword evidence="1" id="KW-0812">Transmembrane</keyword>
<evidence type="ECO:0000256" key="1">
    <source>
        <dbReference type="SAM" id="Phobius"/>
    </source>
</evidence>
<dbReference type="Proteomes" id="UP001219901">
    <property type="component" value="Chromosome"/>
</dbReference>
<accession>A0AAJ5ZBX0</accession>
<evidence type="ECO:0000313" key="2">
    <source>
        <dbReference type="EMBL" id="MDG0866746.1"/>
    </source>
</evidence>
<dbReference type="Proteomes" id="UP001321249">
    <property type="component" value="Unassembled WGS sequence"/>
</dbReference>
<evidence type="ECO:0000313" key="5">
    <source>
        <dbReference type="Proteomes" id="UP001321249"/>
    </source>
</evidence>
<reference evidence="3" key="2">
    <citation type="journal article" date="2023" name="Nat. Commun.">
        <title>Cultivation of marine bacteria of the SAR202 clade.</title>
        <authorList>
            <person name="Lim Y."/>
            <person name="Seo J.H."/>
            <person name="Giovannoni S.J."/>
            <person name="Kang I."/>
            <person name="Cho J.C."/>
        </authorList>
    </citation>
    <scope>NUCLEOTIDE SEQUENCE</scope>
    <source>
        <strain evidence="3">JH1073</strain>
    </source>
</reference>
<reference evidence="4" key="3">
    <citation type="submission" date="2023-06" db="EMBL/GenBank/DDBJ databases">
        <title>Pangenomics reveal diversification of enzyme families and niche specialization in globally abundant SAR202 bacteria.</title>
        <authorList>
            <person name="Saw J.H.W."/>
        </authorList>
    </citation>
    <scope>NUCLEOTIDE SEQUENCE [LARGE SCALE GENOMIC DNA]</scope>
    <source>
        <strain evidence="4">JH1073</strain>
    </source>
</reference>
<evidence type="ECO:0000313" key="3">
    <source>
        <dbReference type="EMBL" id="WFG38170.1"/>
    </source>
</evidence>
<name>A0AAJ5ZBX0_9CHLR</name>
<feature type="transmembrane region" description="Helical" evidence="1">
    <location>
        <begin position="131"/>
        <end position="152"/>
    </location>
</feature>
<dbReference type="RefSeq" id="WP_342824437.1">
    <property type="nucleotide sequence ID" value="NZ_CP046146.1"/>
</dbReference>
<keyword evidence="1" id="KW-1133">Transmembrane helix</keyword>
<feature type="transmembrane region" description="Helical" evidence="1">
    <location>
        <begin position="173"/>
        <end position="196"/>
    </location>
</feature>
<evidence type="ECO:0000313" key="4">
    <source>
        <dbReference type="Proteomes" id="UP001219901"/>
    </source>
</evidence>
<gene>
    <name evidence="2" type="ORF">GKO46_06615</name>
    <name evidence="3" type="ORF">GKO48_00620</name>
</gene>
<keyword evidence="4" id="KW-1185">Reference proteome</keyword>
<keyword evidence="1" id="KW-0472">Membrane</keyword>
<dbReference type="EMBL" id="CP046147">
    <property type="protein sequence ID" value="WFG38170.1"/>
    <property type="molecule type" value="Genomic_DNA"/>
</dbReference>
<protein>
    <submittedName>
        <fullName evidence="3">Uncharacterized protein</fullName>
    </submittedName>
</protein>
<feature type="transmembrane region" description="Helical" evidence="1">
    <location>
        <begin position="96"/>
        <end position="119"/>
    </location>
</feature>
<proteinExistence type="predicted"/>